<name>A0AA35RSU8_GEOBA</name>
<dbReference type="InterPro" id="IPR000719">
    <property type="entry name" value="Prot_kinase_dom"/>
</dbReference>
<dbReference type="PANTHER" id="PTHR22969">
    <property type="entry name" value="IKB KINASE"/>
    <property type="match status" value="1"/>
</dbReference>
<comment type="subcellular location">
    <subcellularLocation>
        <location evidence="1">Cytoplasm</location>
    </subcellularLocation>
</comment>
<keyword evidence="5" id="KW-0547">Nucleotide-binding</keyword>
<dbReference type="InterPro" id="IPR011009">
    <property type="entry name" value="Kinase-like_dom_sf"/>
</dbReference>
<evidence type="ECO:0000313" key="9">
    <source>
        <dbReference type="EMBL" id="CAI8017085.1"/>
    </source>
</evidence>
<keyword evidence="4" id="KW-0808">Transferase</keyword>
<dbReference type="GO" id="GO:0005524">
    <property type="term" value="F:ATP binding"/>
    <property type="evidence" value="ECO:0007669"/>
    <property type="project" value="UniProtKB-KW"/>
</dbReference>
<dbReference type="PROSITE" id="PS50011">
    <property type="entry name" value="PROTEIN_KINASE_DOM"/>
    <property type="match status" value="1"/>
</dbReference>
<sequence length="126" mass="14394">SYVFKLADFGTARELRADETFISLHGTEEYLYPGMYERALVNPSKRHKFFAQVDLWSVGATFFHAATGRLPFQPFRKRDDKKLMYHMISSKQPGVISGWQLEPSGDIIYSETLPSDTIISDGLKDL</sequence>
<dbReference type="EMBL" id="CASHTH010001590">
    <property type="protein sequence ID" value="CAI8017085.1"/>
    <property type="molecule type" value="Genomic_DNA"/>
</dbReference>
<dbReference type="Proteomes" id="UP001174909">
    <property type="component" value="Unassembled WGS sequence"/>
</dbReference>
<feature type="non-terminal residue" evidence="9">
    <location>
        <position position="126"/>
    </location>
</feature>
<evidence type="ECO:0000256" key="3">
    <source>
        <dbReference type="ARBA" id="ARBA00022527"/>
    </source>
</evidence>
<evidence type="ECO:0000256" key="4">
    <source>
        <dbReference type="ARBA" id="ARBA00022679"/>
    </source>
</evidence>
<keyword evidence="7" id="KW-0067">ATP-binding</keyword>
<evidence type="ECO:0000256" key="7">
    <source>
        <dbReference type="ARBA" id="ARBA00022840"/>
    </source>
</evidence>
<keyword evidence="2" id="KW-0963">Cytoplasm</keyword>
<evidence type="ECO:0000259" key="8">
    <source>
        <dbReference type="PROSITE" id="PS50011"/>
    </source>
</evidence>
<feature type="non-terminal residue" evidence="9">
    <location>
        <position position="1"/>
    </location>
</feature>
<dbReference type="GO" id="GO:0004674">
    <property type="term" value="F:protein serine/threonine kinase activity"/>
    <property type="evidence" value="ECO:0007669"/>
    <property type="project" value="UniProtKB-KW"/>
</dbReference>
<keyword evidence="10" id="KW-1185">Reference proteome</keyword>
<comment type="caution">
    <text evidence="9">The sequence shown here is derived from an EMBL/GenBank/DDBJ whole genome shotgun (WGS) entry which is preliminary data.</text>
</comment>
<accession>A0AA35RSU8</accession>
<evidence type="ECO:0000256" key="5">
    <source>
        <dbReference type="ARBA" id="ARBA00022741"/>
    </source>
</evidence>
<dbReference type="Pfam" id="PF00069">
    <property type="entry name" value="Pkinase"/>
    <property type="match status" value="1"/>
</dbReference>
<evidence type="ECO:0000256" key="2">
    <source>
        <dbReference type="ARBA" id="ARBA00022490"/>
    </source>
</evidence>
<dbReference type="InterPro" id="IPR051180">
    <property type="entry name" value="IKK"/>
</dbReference>
<reference evidence="9" key="1">
    <citation type="submission" date="2023-03" db="EMBL/GenBank/DDBJ databases">
        <authorList>
            <person name="Steffen K."/>
            <person name="Cardenas P."/>
        </authorList>
    </citation>
    <scope>NUCLEOTIDE SEQUENCE</scope>
</reference>
<dbReference type="SUPFAM" id="SSF56112">
    <property type="entry name" value="Protein kinase-like (PK-like)"/>
    <property type="match status" value="1"/>
</dbReference>
<feature type="domain" description="Protein kinase" evidence="8">
    <location>
        <begin position="1"/>
        <end position="126"/>
    </location>
</feature>
<dbReference type="GO" id="GO:0005737">
    <property type="term" value="C:cytoplasm"/>
    <property type="evidence" value="ECO:0007669"/>
    <property type="project" value="UniProtKB-SubCell"/>
</dbReference>
<keyword evidence="6 9" id="KW-0418">Kinase</keyword>
<proteinExistence type="predicted"/>
<evidence type="ECO:0000256" key="1">
    <source>
        <dbReference type="ARBA" id="ARBA00004496"/>
    </source>
</evidence>
<dbReference type="PANTHER" id="PTHR22969:SF15">
    <property type="entry name" value="FI05319P"/>
    <property type="match status" value="1"/>
</dbReference>
<dbReference type="AlphaFoldDB" id="A0AA35RSU8"/>
<evidence type="ECO:0000313" key="10">
    <source>
        <dbReference type="Proteomes" id="UP001174909"/>
    </source>
</evidence>
<organism evidence="9 10">
    <name type="scientific">Geodia barretti</name>
    <name type="common">Barrett's horny sponge</name>
    <dbReference type="NCBI Taxonomy" id="519541"/>
    <lineage>
        <taxon>Eukaryota</taxon>
        <taxon>Metazoa</taxon>
        <taxon>Porifera</taxon>
        <taxon>Demospongiae</taxon>
        <taxon>Heteroscleromorpha</taxon>
        <taxon>Tetractinellida</taxon>
        <taxon>Astrophorina</taxon>
        <taxon>Geodiidae</taxon>
        <taxon>Geodia</taxon>
    </lineage>
</organism>
<keyword evidence="3" id="KW-0723">Serine/threonine-protein kinase</keyword>
<evidence type="ECO:0000256" key="6">
    <source>
        <dbReference type="ARBA" id="ARBA00022777"/>
    </source>
</evidence>
<protein>
    <submittedName>
        <fullName evidence="9">Serine/threonine-protein kinase TBK1</fullName>
    </submittedName>
</protein>
<gene>
    <name evidence="9" type="ORF">GBAR_LOCUS10419</name>
</gene>
<dbReference type="Gene3D" id="1.10.510.10">
    <property type="entry name" value="Transferase(Phosphotransferase) domain 1"/>
    <property type="match status" value="1"/>
</dbReference>